<gene>
    <name evidence="2" type="ORF">PVL29_019809</name>
</gene>
<evidence type="ECO:0000256" key="1">
    <source>
        <dbReference type="SAM" id="SignalP"/>
    </source>
</evidence>
<dbReference type="FunFam" id="3.40.50.1240:FF:000039">
    <property type="entry name" value="Phosphoglycerate mutase family protein"/>
    <property type="match status" value="1"/>
</dbReference>
<accession>A0AA39DE12</accession>
<dbReference type="Proteomes" id="UP001168098">
    <property type="component" value="Unassembled WGS sequence"/>
</dbReference>
<dbReference type="Pfam" id="PF00300">
    <property type="entry name" value="His_Phos_1"/>
    <property type="match status" value="1"/>
</dbReference>
<feature type="chain" id="PRO_5041407779" evidence="1">
    <location>
        <begin position="21"/>
        <end position="305"/>
    </location>
</feature>
<name>A0AA39DE12_VITRO</name>
<dbReference type="SUPFAM" id="SSF53254">
    <property type="entry name" value="Phosphoglycerate mutase-like"/>
    <property type="match status" value="1"/>
</dbReference>
<dbReference type="EMBL" id="JARBHA010000015">
    <property type="protein sequence ID" value="KAJ9680606.1"/>
    <property type="molecule type" value="Genomic_DNA"/>
</dbReference>
<reference evidence="2 3" key="1">
    <citation type="journal article" date="2023" name="BMC Biotechnol.">
        <title>Vitis rotundifolia cv Carlos genome sequencing.</title>
        <authorList>
            <person name="Huff M."/>
            <person name="Hulse-Kemp A."/>
            <person name="Scheffler B."/>
            <person name="Youngblood R."/>
            <person name="Simpson S."/>
            <person name="Babiker E."/>
            <person name="Staton M."/>
        </authorList>
    </citation>
    <scope>NUCLEOTIDE SEQUENCE [LARGE SCALE GENOMIC DNA]</scope>
    <source>
        <tissue evidence="2">Leaf</tissue>
    </source>
</reference>
<dbReference type="InterPro" id="IPR051710">
    <property type="entry name" value="Phosphatase_SH3-domain"/>
</dbReference>
<dbReference type="InterPro" id="IPR029033">
    <property type="entry name" value="His_PPase_superfam"/>
</dbReference>
<evidence type="ECO:0000313" key="2">
    <source>
        <dbReference type="EMBL" id="KAJ9680606.1"/>
    </source>
</evidence>
<feature type="signal peptide" evidence="1">
    <location>
        <begin position="1"/>
        <end position="20"/>
    </location>
</feature>
<dbReference type="CDD" id="cd07067">
    <property type="entry name" value="HP_PGM_like"/>
    <property type="match status" value="1"/>
</dbReference>
<dbReference type="PANTHER" id="PTHR16469">
    <property type="entry name" value="UBIQUITIN-ASSOCIATED AND SH3 DOMAIN-CONTAINING BA-RELATED"/>
    <property type="match status" value="1"/>
</dbReference>
<dbReference type="InterPro" id="IPR013078">
    <property type="entry name" value="His_Pase_superF_clade-1"/>
</dbReference>
<proteinExistence type="predicted"/>
<dbReference type="PIRSF" id="PIRSF015897">
    <property type="entry name" value="PRIB5"/>
    <property type="match status" value="1"/>
</dbReference>
<sequence>MSHLLTISLSSAILVPCVLSLRQLPLSLTKAFHSSSRNLSMDSSDSQHFQNVVVMRHGDRLDNSEPLWVSTAARPWDPPLADSGKVRAFCTGRKLRSQLGFPIHRVLVSPFHRCVQTASEVISALCAIDDDPINMTGDGVAIDPSKLKVSIEFGLCEMMSREAIRLELAPKDGNWGFNVSELEALLPAGTVDTTVERVYQELPQYEEGVSGSRIRYEKVIQALADKFPSENLLLVTHGEGVGVSISAFMKDATVYEVDYCAFSHSRRPIFFGNNESFTAGNFQVLTKHGQTGISYYPLNPITNPV</sequence>
<evidence type="ECO:0000313" key="3">
    <source>
        <dbReference type="Proteomes" id="UP001168098"/>
    </source>
</evidence>
<organism evidence="2 3">
    <name type="scientific">Vitis rotundifolia</name>
    <name type="common">Muscadine grape</name>
    <dbReference type="NCBI Taxonomy" id="103349"/>
    <lineage>
        <taxon>Eukaryota</taxon>
        <taxon>Viridiplantae</taxon>
        <taxon>Streptophyta</taxon>
        <taxon>Embryophyta</taxon>
        <taxon>Tracheophyta</taxon>
        <taxon>Spermatophyta</taxon>
        <taxon>Magnoliopsida</taxon>
        <taxon>eudicotyledons</taxon>
        <taxon>Gunneridae</taxon>
        <taxon>Pentapetalae</taxon>
        <taxon>rosids</taxon>
        <taxon>Vitales</taxon>
        <taxon>Vitaceae</taxon>
        <taxon>Viteae</taxon>
        <taxon>Vitis</taxon>
    </lineage>
</organism>
<dbReference type="InterPro" id="IPR012398">
    <property type="entry name" value="PRIB5"/>
</dbReference>
<dbReference type="Gene3D" id="3.40.50.1240">
    <property type="entry name" value="Phosphoglycerate mutase-like"/>
    <property type="match status" value="1"/>
</dbReference>
<dbReference type="AlphaFoldDB" id="A0AA39DE12"/>
<keyword evidence="3" id="KW-1185">Reference proteome</keyword>
<protein>
    <submittedName>
        <fullName evidence="2">Uncharacterized protein</fullName>
    </submittedName>
</protein>
<comment type="caution">
    <text evidence="2">The sequence shown here is derived from an EMBL/GenBank/DDBJ whole genome shotgun (WGS) entry which is preliminary data.</text>
</comment>
<keyword evidence="1" id="KW-0732">Signal</keyword>
<dbReference type="PANTHER" id="PTHR16469:SF27">
    <property type="entry name" value="UBIQUITIN-ASSOCIATED AND SH3 DOMAIN-CONTAINING BA-RELATED"/>
    <property type="match status" value="1"/>
</dbReference>